<evidence type="ECO:0000313" key="2">
    <source>
        <dbReference type="EMBL" id="KAL3113128.1"/>
    </source>
</evidence>
<feature type="compositionally biased region" description="Basic and acidic residues" evidence="1">
    <location>
        <begin position="376"/>
        <end position="391"/>
    </location>
</feature>
<name>A0ABD2LDB1_9BILA</name>
<evidence type="ECO:0000256" key="1">
    <source>
        <dbReference type="SAM" id="MobiDB-lite"/>
    </source>
</evidence>
<feature type="compositionally biased region" description="Basic and acidic residues" evidence="1">
    <location>
        <begin position="288"/>
        <end position="309"/>
    </location>
</feature>
<comment type="caution">
    <text evidence="2">The sequence shown here is derived from an EMBL/GenBank/DDBJ whole genome shotgun (WGS) entry which is preliminary data.</text>
</comment>
<feature type="region of interest" description="Disordered" evidence="1">
    <location>
        <begin position="251"/>
        <end position="404"/>
    </location>
</feature>
<feature type="compositionally biased region" description="Basic and acidic residues" evidence="1">
    <location>
        <begin position="336"/>
        <end position="346"/>
    </location>
</feature>
<protein>
    <submittedName>
        <fullName evidence="2">Uncharacterized protein</fullName>
    </submittedName>
</protein>
<sequence>MGRKVSPSPPAPICRWPIFLHTIFVALIVTTVLLHSGHALSYICEGDQVLIVQSFGNDTIRMHCQRLNLCGNKKLTCHYEPAQPSCDGKSNFVAHVTQRQLNAAVEHTCCEYVSALSSIEHEAPSPGGVPGHEGNDCFVYKLPDGGTDKQTRPLLDEQYEQFTVLNNVDHVPVQLDGDDQQHGQQQFGYRLRLFLLRNKSPPVLLVKRIHRAKEGFEVTICRPRCSNLEEAETVKREKGWGKTRANRLISERRKEEEEEEKAKLQKEKEQKREEETNKKKGKDRRERKKEEANVREIHIKIINENEEKGNNGTEKGGNEEKEEQTQGIKTGSNIEGEGKDKKDTMKKTKLPVGETQPEKEKAILEKIRSMANPEEIQPKKEKTKLQQEETQPKMAQAIPEELQPEKEKTVLEKLQLKKEKTILEKI</sequence>
<accession>A0ABD2LDB1</accession>
<proteinExistence type="predicted"/>
<evidence type="ECO:0000313" key="3">
    <source>
        <dbReference type="Proteomes" id="UP001620626"/>
    </source>
</evidence>
<feature type="compositionally biased region" description="Basic and acidic residues" evidence="1">
    <location>
        <begin position="356"/>
        <end position="368"/>
    </location>
</feature>
<gene>
    <name evidence="2" type="ORF">niasHT_017207</name>
</gene>
<feature type="compositionally biased region" description="Basic and acidic residues" evidence="1">
    <location>
        <begin position="251"/>
        <end position="278"/>
    </location>
</feature>
<organism evidence="2 3">
    <name type="scientific">Heterodera trifolii</name>
    <dbReference type="NCBI Taxonomy" id="157864"/>
    <lineage>
        <taxon>Eukaryota</taxon>
        <taxon>Metazoa</taxon>
        <taxon>Ecdysozoa</taxon>
        <taxon>Nematoda</taxon>
        <taxon>Chromadorea</taxon>
        <taxon>Rhabditida</taxon>
        <taxon>Tylenchina</taxon>
        <taxon>Tylenchomorpha</taxon>
        <taxon>Tylenchoidea</taxon>
        <taxon>Heteroderidae</taxon>
        <taxon>Heteroderinae</taxon>
        <taxon>Heterodera</taxon>
    </lineage>
</organism>
<keyword evidence="3" id="KW-1185">Reference proteome</keyword>
<dbReference type="EMBL" id="JBICBT010000456">
    <property type="protein sequence ID" value="KAL3113128.1"/>
    <property type="molecule type" value="Genomic_DNA"/>
</dbReference>
<dbReference type="Proteomes" id="UP001620626">
    <property type="component" value="Unassembled WGS sequence"/>
</dbReference>
<dbReference type="AlphaFoldDB" id="A0ABD2LDB1"/>
<reference evidence="2 3" key="1">
    <citation type="submission" date="2024-10" db="EMBL/GenBank/DDBJ databases">
        <authorList>
            <person name="Kim D."/>
        </authorList>
    </citation>
    <scope>NUCLEOTIDE SEQUENCE [LARGE SCALE GENOMIC DNA]</scope>
    <source>
        <strain evidence="2">BH-2024</strain>
    </source>
</reference>